<dbReference type="EMBL" id="HBHK01022785">
    <property type="protein sequence ID" value="CAD9700918.1"/>
    <property type="molecule type" value="Transcribed_RNA"/>
</dbReference>
<sequence>MGSKQHADEATARLLKDLYPEQNFQVNVVDIANKSGSWYDEVDPQQLITPSHSNDSTMHKPVLPPENCKHAMKNVNYGPSRKVSSNFQRMLNLSSDSKDERTMWKKFARTVRSRLELPKMYRMRAPPSSSWTDNPVSSNCSSQEISGFKSMEDRPQNETTGLADLDRAREAAREFGSTACINVRRSQVERAREFARKLRAEAKRQTSLQNLEALERK</sequence>
<evidence type="ECO:0000256" key="1">
    <source>
        <dbReference type="SAM" id="Coils"/>
    </source>
</evidence>
<organism evidence="3">
    <name type="scientific">Mucochytrium quahogii</name>
    <dbReference type="NCBI Taxonomy" id="96639"/>
    <lineage>
        <taxon>Eukaryota</taxon>
        <taxon>Sar</taxon>
        <taxon>Stramenopiles</taxon>
        <taxon>Bigyra</taxon>
        <taxon>Labyrinthulomycetes</taxon>
        <taxon>Thraustochytrida</taxon>
        <taxon>Thraustochytriidae</taxon>
        <taxon>Mucochytrium</taxon>
    </lineage>
</organism>
<feature type="compositionally biased region" description="Polar residues" evidence="2">
    <location>
        <begin position="127"/>
        <end position="145"/>
    </location>
</feature>
<name>A0A7S2SIE9_9STRA</name>
<feature type="coiled-coil region" evidence="1">
    <location>
        <begin position="185"/>
        <end position="217"/>
    </location>
</feature>
<proteinExistence type="predicted"/>
<protein>
    <submittedName>
        <fullName evidence="3">Uncharacterized protein</fullName>
    </submittedName>
</protein>
<accession>A0A7S2SIE9</accession>
<evidence type="ECO:0000313" key="3">
    <source>
        <dbReference type="EMBL" id="CAD9700918.1"/>
    </source>
</evidence>
<dbReference type="AlphaFoldDB" id="A0A7S2SIE9"/>
<evidence type="ECO:0000256" key="2">
    <source>
        <dbReference type="SAM" id="MobiDB-lite"/>
    </source>
</evidence>
<gene>
    <name evidence="3" type="ORF">QSP1433_LOCUS14400</name>
</gene>
<reference evidence="3" key="1">
    <citation type="submission" date="2021-01" db="EMBL/GenBank/DDBJ databases">
        <authorList>
            <person name="Corre E."/>
            <person name="Pelletier E."/>
            <person name="Niang G."/>
            <person name="Scheremetjew M."/>
            <person name="Finn R."/>
            <person name="Kale V."/>
            <person name="Holt S."/>
            <person name="Cochrane G."/>
            <person name="Meng A."/>
            <person name="Brown T."/>
            <person name="Cohen L."/>
        </authorList>
    </citation>
    <scope>NUCLEOTIDE SEQUENCE</scope>
    <source>
        <strain evidence="3">NY070348D</strain>
    </source>
</reference>
<feature type="region of interest" description="Disordered" evidence="2">
    <location>
        <begin position="125"/>
        <end position="158"/>
    </location>
</feature>
<keyword evidence="1" id="KW-0175">Coiled coil</keyword>